<protein>
    <recommendedName>
        <fullName evidence="5">Secreted protein</fullName>
    </recommendedName>
</protein>
<sequence>MTHGRRGAVAAASAAVVALGGALASCGGGGGDGGHVAVAAPVVSPTGLRPSAPVTLVPLDGSPEAGANPPAAVTTSPPRPGRRTPDARGGGDGSADGGGPTPDASPSTPTGSRSTRTAAESPAPTAPPAGGAMPSSPAPAALTWDGPAREASEQRWCEKVTVAFHNTGGTVVRSGKVTFGTHIIGALGIDWATVESTRDLPAPLRPGADDDHTWTVCVDAWRVPLGMHIETRDVSVTWK</sequence>
<keyword evidence="2" id="KW-0732">Signal</keyword>
<feature type="compositionally biased region" description="Gly residues" evidence="1">
    <location>
        <begin position="88"/>
        <end position="100"/>
    </location>
</feature>
<dbReference type="PROSITE" id="PS51257">
    <property type="entry name" value="PROKAR_LIPOPROTEIN"/>
    <property type="match status" value="1"/>
</dbReference>
<name>A0A3M0HTF4_9ACTN</name>
<evidence type="ECO:0000313" key="4">
    <source>
        <dbReference type="Proteomes" id="UP000270471"/>
    </source>
</evidence>
<feature type="signal peptide" evidence="2">
    <location>
        <begin position="1"/>
        <end position="24"/>
    </location>
</feature>
<comment type="caution">
    <text evidence="3">The sequence shown here is derived from an EMBL/GenBank/DDBJ whole genome shotgun (WGS) entry which is preliminary data.</text>
</comment>
<gene>
    <name evidence="3" type="ORF">CTZ28_43145</name>
</gene>
<dbReference type="AlphaFoldDB" id="A0A3M0HTF4"/>
<dbReference type="Proteomes" id="UP000270471">
    <property type="component" value="Unassembled WGS sequence"/>
</dbReference>
<evidence type="ECO:0000256" key="2">
    <source>
        <dbReference type="SAM" id="SignalP"/>
    </source>
</evidence>
<evidence type="ECO:0000313" key="3">
    <source>
        <dbReference type="EMBL" id="RMB79905.1"/>
    </source>
</evidence>
<feature type="compositionally biased region" description="Low complexity" evidence="1">
    <location>
        <begin position="101"/>
        <end position="141"/>
    </location>
</feature>
<accession>A0A3M0HTF4</accession>
<dbReference type="EMBL" id="PENI01000051">
    <property type="protein sequence ID" value="RMB79905.1"/>
    <property type="molecule type" value="Genomic_DNA"/>
</dbReference>
<reference evidence="3 4" key="1">
    <citation type="submission" date="2017-11" db="EMBL/GenBank/DDBJ databases">
        <title>Draft genome of actinobacteria isolated from guarana (Paullinia cupana (Mart.) Ducke.</title>
        <authorList>
            <person name="Siqueira K.A."/>
            <person name="Liotti R.G."/>
            <person name="Mendes T.A.O."/>
            <person name="Soares M.A."/>
        </authorList>
    </citation>
    <scope>NUCLEOTIDE SEQUENCE [LARGE SCALE GENOMIC DNA]</scope>
    <source>
        <strain evidence="3 4">193</strain>
    </source>
</reference>
<evidence type="ECO:0000256" key="1">
    <source>
        <dbReference type="SAM" id="MobiDB-lite"/>
    </source>
</evidence>
<proteinExistence type="predicted"/>
<feature type="chain" id="PRO_5018049103" description="Secreted protein" evidence="2">
    <location>
        <begin position="25"/>
        <end position="239"/>
    </location>
</feature>
<keyword evidence="4" id="KW-1185">Reference proteome</keyword>
<organism evidence="3 4">
    <name type="scientific">Streptomyces shenzhenensis</name>
    <dbReference type="NCBI Taxonomy" id="943815"/>
    <lineage>
        <taxon>Bacteria</taxon>
        <taxon>Bacillati</taxon>
        <taxon>Actinomycetota</taxon>
        <taxon>Actinomycetes</taxon>
        <taxon>Kitasatosporales</taxon>
        <taxon>Streptomycetaceae</taxon>
        <taxon>Streptomyces</taxon>
    </lineage>
</organism>
<evidence type="ECO:0008006" key="5">
    <source>
        <dbReference type="Google" id="ProtNLM"/>
    </source>
</evidence>
<feature type="region of interest" description="Disordered" evidence="1">
    <location>
        <begin position="45"/>
        <end position="150"/>
    </location>
</feature>
<dbReference type="OrthoDB" id="4332164at2"/>